<dbReference type="PANTHER" id="PTHR43407:SF1">
    <property type="entry name" value="LENGSIN"/>
    <property type="match status" value="1"/>
</dbReference>
<dbReference type="InterPro" id="IPR036651">
    <property type="entry name" value="Gln_synt_N_sf"/>
</dbReference>
<dbReference type="EC" id="6.3.1.2" evidence="4 17"/>
<evidence type="ECO:0000256" key="3">
    <source>
        <dbReference type="ARBA" id="ARBA00011354"/>
    </source>
</evidence>
<gene>
    <name evidence="20" type="primary">glnA</name>
    <name evidence="20" type="ORF">E6H05_03735</name>
</gene>
<evidence type="ECO:0000313" key="21">
    <source>
        <dbReference type="Proteomes" id="UP000318834"/>
    </source>
</evidence>
<evidence type="ECO:0000256" key="11">
    <source>
        <dbReference type="PIRSR" id="PIRSR604809-1"/>
    </source>
</evidence>
<keyword evidence="8 12" id="KW-0547">Nucleotide-binding</keyword>
<comment type="subunit">
    <text evidence="3">Oligomer of 12 subunits arranged in the form of two hexagons.</text>
</comment>
<evidence type="ECO:0000259" key="18">
    <source>
        <dbReference type="PROSITE" id="PS51986"/>
    </source>
</evidence>
<dbReference type="EMBL" id="VBAP01000023">
    <property type="protein sequence ID" value="TMI76413.1"/>
    <property type="molecule type" value="Genomic_DNA"/>
</dbReference>
<feature type="binding site" evidence="13">
    <location>
        <position position="144"/>
    </location>
    <ligand>
        <name>Mg(2+)</name>
        <dbReference type="ChEBI" id="CHEBI:18420"/>
        <label>1</label>
    </ligand>
</feature>
<feature type="binding site" evidence="11">
    <location>
        <position position="342"/>
    </location>
    <ligand>
        <name>L-glutamate</name>
        <dbReference type="ChEBI" id="CHEBI:29985"/>
    </ligand>
</feature>
<dbReference type="SUPFAM" id="SSF55931">
    <property type="entry name" value="Glutamine synthetase/guanido kinase"/>
    <property type="match status" value="1"/>
</dbReference>
<dbReference type="Pfam" id="PF00120">
    <property type="entry name" value="Gln-synt_C"/>
    <property type="match status" value="1"/>
</dbReference>
<feature type="binding site" evidence="13">
    <location>
        <position position="146"/>
    </location>
    <ligand>
        <name>Mg(2+)</name>
        <dbReference type="ChEBI" id="CHEBI:18420"/>
        <label>1</label>
    </ligand>
</feature>
<dbReference type="InterPro" id="IPR004809">
    <property type="entry name" value="Gln_synth_I"/>
</dbReference>
<evidence type="ECO:0000256" key="13">
    <source>
        <dbReference type="PIRSR" id="PIRSR604809-3"/>
    </source>
</evidence>
<evidence type="ECO:0000256" key="17">
    <source>
        <dbReference type="RuleBase" id="RU004356"/>
    </source>
</evidence>
<comment type="caution">
    <text evidence="20">The sequence shown here is derived from an EMBL/GenBank/DDBJ whole genome shotgun (WGS) entry which is preliminary data.</text>
</comment>
<evidence type="ECO:0000256" key="10">
    <source>
        <dbReference type="ARBA" id="ARBA00049436"/>
    </source>
</evidence>
<feature type="modified residue" description="O-AMP-tyrosine" evidence="14">
    <location>
        <position position="413"/>
    </location>
</feature>
<evidence type="ECO:0000256" key="16">
    <source>
        <dbReference type="RuleBase" id="RU000384"/>
    </source>
</evidence>
<feature type="binding site" evidence="13">
    <location>
        <position position="373"/>
    </location>
    <ligand>
        <name>Mg(2+)</name>
        <dbReference type="ChEBI" id="CHEBI:18420"/>
        <label>1</label>
    </ligand>
</feature>
<evidence type="ECO:0000256" key="14">
    <source>
        <dbReference type="PIRSR" id="PIRSR604809-50"/>
    </source>
</evidence>
<dbReference type="GO" id="GO:0004356">
    <property type="term" value="F:glutamine synthetase activity"/>
    <property type="evidence" value="ECO:0007669"/>
    <property type="project" value="UniProtKB-EC"/>
</dbReference>
<dbReference type="InterPro" id="IPR027303">
    <property type="entry name" value="Gln_synth_gly_rich_site"/>
</dbReference>
<dbReference type="Proteomes" id="UP000318834">
    <property type="component" value="Unassembled WGS sequence"/>
</dbReference>
<feature type="binding site" evidence="11">
    <location>
        <position position="336"/>
    </location>
    <ligand>
        <name>L-glutamate</name>
        <dbReference type="ChEBI" id="CHEBI:29985"/>
    </ligand>
</feature>
<proteinExistence type="inferred from homology"/>
<dbReference type="PANTHER" id="PTHR43407">
    <property type="entry name" value="GLUTAMINE SYNTHETASE"/>
    <property type="match status" value="1"/>
</dbReference>
<dbReference type="PROSITE" id="PS00181">
    <property type="entry name" value="GLNA_ATP"/>
    <property type="match status" value="1"/>
</dbReference>
<accession>A0A537IYQ1</accession>
<dbReference type="InterPro" id="IPR008146">
    <property type="entry name" value="Gln_synth_cat_dom"/>
</dbReference>
<evidence type="ECO:0000256" key="5">
    <source>
        <dbReference type="ARBA" id="ARBA00021364"/>
    </source>
</evidence>
<feature type="binding site" evidence="13">
    <location>
        <position position="234"/>
    </location>
    <ligand>
        <name>Mg(2+)</name>
        <dbReference type="ChEBI" id="CHEBI:18420"/>
        <label>1</label>
    </ligand>
</feature>
<evidence type="ECO:0000256" key="2">
    <source>
        <dbReference type="ARBA" id="ARBA00009897"/>
    </source>
</evidence>
<keyword evidence="13" id="KW-0479">Metal-binding</keyword>
<dbReference type="SMART" id="SM01230">
    <property type="entry name" value="Gln-synt_C"/>
    <property type="match status" value="1"/>
</dbReference>
<reference evidence="20 21" key="1">
    <citation type="journal article" date="2019" name="Nat. Microbiol.">
        <title>Mediterranean grassland soil C-N compound turnover is dependent on rainfall and depth, and is mediated by genomically divergent microorganisms.</title>
        <authorList>
            <person name="Diamond S."/>
            <person name="Andeer P.F."/>
            <person name="Li Z."/>
            <person name="Crits-Christoph A."/>
            <person name="Burstein D."/>
            <person name="Anantharaman K."/>
            <person name="Lane K.R."/>
            <person name="Thomas B.C."/>
            <person name="Pan C."/>
            <person name="Northen T.R."/>
            <person name="Banfield J.F."/>
        </authorList>
    </citation>
    <scope>NUCLEOTIDE SEQUENCE [LARGE SCALE GENOMIC DNA]</scope>
    <source>
        <strain evidence="20">NP_8</strain>
    </source>
</reference>
<organism evidence="20 21">
    <name type="scientific">Candidatus Segetimicrobium genomatis</name>
    <dbReference type="NCBI Taxonomy" id="2569760"/>
    <lineage>
        <taxon>Bacteria</taxon>
        <taxon>Bacillati</taxon>
        <taxon>Candidatus Sysuimicrobiota</taxon>
        <taxon>Candidatus Sysuimicrobiia</taxon>
        <taxon>Candidatus Sysuimicrobiales</taxon>
        <taxon>Candidatus Segetimicrobiaceae</taxon>
        <taxon>Candidatus Segetimicrobium</taxon>
    </lineage>
</organism>
<evidence type="ECO:0000256" key="7">
    <source>
        <dbReference type="ARBA" id="ARBA00022598"/>
    </source>
</evidence>
<dbReference type="Gene3D" id="3.10.20.70">
    <property type="entry name" value="Glutamine synthetase, N-terminal domain"/>
    <property type="match status" value="1"/>
</dbReference>
<evidence type="ECO:0000313" key="20">
    <source>
        <dbReference type="EMBL" id="TMI76413.1"/>
    </source>
</evidence>
<dbReference type="InterPro" id="IPR027302">
    <property type="entry name" value="Gln_synth_N_conserv_site"/>
</dbReference>
<keyword evidence="14" id="KW-0597">Phosphoprotein</keyword>
<dbReference type="NCBIfam" id="TIGR00653">
    <property type="entry name" value="GlnA"/>
    <property type="match status" value="1"/>
</dbReference>
<dbReference type="GO" id="GO:0019740">
    <property type="term" value="P:nitrogen utilization"/>
    <property type="evidence" value="ECO:0007669"/>
    <property type="project" value="TreeGrafter"/>
</dbReference>
<keyword evidence="13" id="KW-0460">Magnesium</keyword>
<dbReference type="InterPro" id="IPR008147">
    <property type="entry name" value="Gln_synt_N"/>
</dbReference>
<keyword evidence="7 17" id="KW-0436">Ligase</keyword>
<feature type="domain" description="GS catalytic" evidence="19">
    <location>
        <begin position="119"/>
        <end position="485"/>
    </location>
</feature>
<keyword evidence="6" id="KW-0963">Cytoplasm</keyword>
<feature type="binding site" evidence="11">
    <location>
        <begin position="278"/>
        <end position="279"/>
    </location>
    <ligand>
        <name>L-glutamate</name>
        <dbReference type="ChEBI" id="CHEBI:29985"/>
    </ligand>
</feature>
<dbReference type="PROSITE" id="PS00180">
    <property type="entry name" value="GLNA_1"/>
    <property type="match status" value="1"/>
</dbReference>
<dbReference type="AlphaFoldDB" id="A0A537IYQ1"/>
<dbReference type="GO" id="GO:0005737">
    <property type="term" value="C:cytoplasm"/>
    <property type="evidence" value="ECO:0007669"/>
    <property type="project" value="UniProtKB-SubCell"/>
</dbReference>
<protein>
    <recommendedName>
        <fullName evidence="5 17">Glutamine synthetase</fullName>
        <ecNumber evidence="4 17">6.3.1.2</ecNumber>
    </recommendedName>
</protein>
<sequence>MKEQIRNHLAEAGLVNPSQVIDLCRRQGIQMVDFRFADLVGTWQHFSAPADELDESMFIEGVGFDGSSIRGFQAIDESDMLLVPDARTARVDPILHVPTLLLICDIVDPVTRERYTRDPRYIAQKAEGFLTSTGIATTTYWGPEAEFFVFDDVRYEQTQHSAFYAIDSAEGAWNSGRDEKPNLGYKPRHKEGYFPAPPADSLQDFRSELVLKMKEAGMEVEVHHHEVASAGQCEIDLRFTTLTDMGDRLMLYKYLTKMFARQHFKTVTFMPKPIFGDNGSGMHCHQSLWKDGVNLFFDPQGYAQVSEMAMHYIGGLLAHSPALMAFCAPTTNSYRRLVPGYEAPVNLVYSKRNRSAAVRIPVYSTSPRSKRIEYRPPDPSANPYLAFAALLMAGLDGIRRKLDPGEPMDVDLYELPEAEAKKIKQVPGALDEALAALEQDHKFLLEGGVFTPDLLETWIDLKRRKEVDFVRMRPHPAEFHLYYDV</sequence>
<dbReference type="Gene3D" id="3.30.590.10">
    <property type="entry name" value="Glutamine synthetase/guanido kinase, catalytic domain"/>
    <property type="match status" value="1"/>
</dbReference>
<dbReference type="Pfam" id="PF03951">
    <property type="entry name" value="Gln-synt_N"/>
    <property type="match status" value="1"/>
</dbReference>
<dbReference type="FunFam" id="3.30.590.10:FF:000001">
    <property type="entry name" value="Glutamine synthetase"/>
    <property type="match status" value="1"/>
</dbReference>
<dbReference type="GO" id="GO:0016020">
    <property type="term" value="C:membrane"/>
    <property type="evidence" value="ECO:0007669"/>
    <property type="project" value="TreeGrafter"/>
</dbReference>
<comment type="subcellular location">
    <subcellularLocation>
        <location evidence="1">Cytoplasm</location>
    </subcellularLocation>
</comment>
<feature type="binding site" evidence="13">
    <location>
        <position position="283"/>
    </location>
    <ligand>
        <name>Mg(2+)</name>
        <dbReference type="ChEBI" id="CHEBI:18420"/>
        <label>1</label>
    </ligand>
</feature>
<feature type="binding site" evidence="12">
    <location>
        <begin position="285"/>
        <end position="287"/>
    </location>
    <ligand>
        <name>ATP</name>
        <dbReference type="ChEBI" id="CHEBI:30616"/>
    </ligand>
</feature>
<dbReference type="GO" id="GO:0006542">
    <property type="term" value="P:glutamine biosynthetic process"/>
    <property type="evidence" value="ECO:0007669"/>
    <property type="project" value="InterPro"/>
</dbReference>
<evidence type="ECO:0000256" key="15">
    <source>
        <dbReference type="PROSITE-ProRule" id="PRU01330"/>
    </source>
</evidence>
<evidence type="ECO:0000259" key="19">
    <source>
        <dbReference type="PROSITE" id="PS51987"/>
    </source>
</evidence>
<dbReference type="InterPro" id="IPR014746">
    <property type="entry name" value="Gln_synth/guanido_kin_cat_dom"/>
</dbReference>
<dbReference type="GO" id="GO:0046872">
    <property type="term" value="F:metal ion binding"/>
    <property type="evidence" value="ECO:0007669"/>
    <property type="project" value="UniProtKB-KW"/>
</dbReference>
<comment type="cofactor">
    <cofactor evidence="13">
        <name>Mg(2+)</name>
        <dbReference type="ChEBI" id="CHEBI:18420"/>
    </cofactor>
    <text evidence="13">Binds 2 Mg(2+) ions per subunit.</text>
</comment>
<feature type="binding site" evidence="11">
    <location>
        <position position="354"/>
    </location>
    <ligand>
        <name>L-glutamate</name>
        <dbReference type="ChEBI" id="CHEBI:29985"/>
    </ligand>
</feature>
<dbReference type="PROSITE" id="PS51986">
    <property type="entry name" value="GS_BETA_GRASP"/>
    <property type="match status" value="1"/>
</dbReference>
<evidence type="ECO:0000256" key="12">
    <source>
        <dbReference type="PIRSR" id="PIRSR604809-2"/>
    </source>
</evidence>
<evidence type="ECO:0000256" key="9">
    <source>
        <dbReference type="ARBA" id="ARBA00022840"/>
    </source>
</evidence>
<keyword evidence="9 12" id="KW-0067">ATP-binding</keyword>
<feature type="binding site" evidence="12">
    <location>
        <position position="354"/>
    </location>
    <ligand>
        <name>ATP</name>
        <dbReference type="ChEBI" id="CHEBI:30616"/>
    </ligand>
</feature>
<comment type="similarity">
    <text evidence="2 15 16">Belongs to the glutamine synthetase family.</text>
</comment>
<name>A0A537IYQ1_9BACT</name>
<dbReference type="GO" id="GO:0005524">
    <property type="term" value="F:ATP binding"/>
    <property type="evidence" value="ECO:0007669"/>
    <property type="project" value="UniProtKB-KW"/>
</dbReference>
<evidence type="ECO:0000256" key="6">
    <source>
        <dbReference type="ARBA" id="ARBA00022490"/>
    </source>
</evidence>
<evidence type="ECO:0000256" key="4">
    <source>
        <dbReference type="ARBA" id="ARBA00012937"/>
    </source>
</evidence>
<comment type="catalytic activity">
    <reaction evidence="10 17">
        <text>L-glutamate + NH4(+) + ATP = L-glutamine + ADP + phosphate + H(+)</text>
        <dbReference type="Rhea" id="RHEA:16169"/>
        <dbReference type="ChEBI" id="CHEBI:15378"/>
        <dbReference type="ChEBI" id="CHEBI:28938"/>
        <dbReference type="ChEBI" id="CHEBI:29985"/>
        <dbReference type="ChEBI" id="CHEBI:30616"/>
        <dbReference type="ChEBI" id="CHEBI:43474"/>
        <dbReference type="ChEBI" id="CHEBI:58359"/>
        <dbReference type="ChEBI" id="CHEBI:456216"/>
        <dbReference type="EC" id="6.3.1.2"/>
    </reaction>
</comment>
<feature type="binding site" evidence="13">
    <location>
        <position position="226"/>
    </location>
    <ligand>
        <name>Mg(2+)</name>
        <dbReference type="ChEBI" id="CHEBI:18420"/>
        <label>1</label>
    </ligand>
</feature>
<dbReference type="PROSITE" id="PS51987">
    <property type="entry name" value="GS_CATALYTIC"/>
    <property type="match status" value="1"/>
</dbReference>
<evidence type="ECO:0000256" key="1">
    <source>
        <dbReference type="ARBA" id="ARBA00004496"/>
    </source>
</evidence>
<feature type="domain" description="GS beta-grasp" evidence="18">
    <location>
        <begin position="27"/>
        <end position="111"/>
    </location>
</feature>
<feature type="binding site" evidence="11">
    <location>
        <position position="375"/>
    </location>
    <ligand>
        <name>L-glutamate</name>
        <dbReference type="ChEBI" id="CHEBI:29985"/>
    </ligand>
</feature>
<dbReference type="SUPFAM" id="SSF54368">
    <property type="entry name" value="Glutamine synthetase, N-terminal domain"/>
    <property type="match status" value="1"/>
</dbReference>
<feature type="binding site" evidence="12">
    <location>
        <position position="221"/>
    </location>
    <ligand>
        <name>ATP</name>
        <dbReference type="ChEBI" id="CHEBI:30616"/>
    </ligand>
</feature>
<evidence type="ECO:0000256" key="8">
    <source>
        <dbReference type="ARBA" id="ARBA00022741"/>
    </source>
</evidence>